<evidence type="ECO:0000313" key="3">
    <source>
        <dbReference type="Proteomes" id="UP000198243"/>
    </source>
</evidence>
<dbReference type="GO" id="GO:0003677">
    <property type="term" value="F:DNA binding"/>
    <property type="evidence" value="ECO:0007669"/>
    <property type="project" value="InterPro"/>
</dbReference>
<evidence type="ECO:0000259" key="1">
    <source>
        <dbReference type="PROSITE" id="PS50943"/>
    </source>
</evidence>
<dbReference type="SUPFAM" id="SSF47413">
    <property type="entry name" value="lambda repressor-like DNA-binding domains"/>
    <property type="match status" value="1"/>
</dbReference>
<sequence>MADDMGSTVPRRQLGRALRELRTEARMTLDGAAEAMQCSRQKMWRIETGIGPVRALDVKAMCELYGATPDLVGALTALAAETKAKGWWHSYGDAVPDWFELYVGLESAASRLRGYDESLIPGLLQTEAYARGVFQNRADMSEDELDQLISIRLQRQGLLRRRLPKAPQLSSVLAEALLIKQIGSRAVMAEQLRHLNDLAGLPNISIRILPLSVGAHYGALAGTFMMLDFPLTNRVVPEPSVVYSESLTGALYLDRPEEIAAYEKVWASLTSLALDEQQSKQLINKIVGEVHHG</sequence>
<dbReference type="InterPro" id="IPR010982">
    <property type="entry name" value="Lambda_DNA-bd_dom_sf"/>
</dbReference>
<dbReference type="Pfam" id="PF13560">
    <property type="entry name" value="HTH_31"/>
    <property type="match status" value="1"/>
</dbReference>
<dbReference type="AlphaFoldDB" id="A0A1C4XDQ2"/>
<name>A0A1C4XDQ2_9ACTN</name>
<protein>
    <submittedName>
        <fullName evidence="2">Helix-turn-helix domain-containing protein</fullName>
    </submittedName>
</protein>
<dbReference type="Pfam" id="PF19054">
    <property type="entry name" value="DUF5753"/>
    <property type="match status" value="1"/>
</dbReference>
<dbReference type="SMART" id="SM00530">
    <property type="entry name" value="HTH_XRE"/>
    <property type="match status" value="1"/>
</dbReference>
<dbReference type="PROSITE" id="PS50943">
    <property type="entry name" value="HTH_CROC1"/>
    <property type="match status" value="1"/>
</dbReference>
<reference evidence="3" key="1">
    <citation type="submission" date="2016-06" db="EMBL/GenBank/DDBJ databases">
        <authorList>
            <person name="Varghese N."/>
            <person name="Submissions Spin"/>
        </authorList>
    </citation>
    <scope>NUCLEOTIDE SEQUENCE [LARGE SCALE GENOMIC DNA]</scope>
    <source>
        <strain evidence="3">DSM 44875</strain>
    </source>
</reference>
<keyword evidence="3" id="KW-1185">Reference proteome</keyword>
<feature type="domain" description="HTH cro/C1-type" evidence="1">
    <location>
        <begin position="18"/>
        <end position="72"/>
    </location>
</feature>
<organism evidence="2 3">
    <name type="scientific">Micromonospora coriariae</name>
    <dbReference type="NCBI Taxonomy" id="285665"/>
    <lineage>
        <taxon>Bacteria</taxon>
        <taxon>Bacillati</taxon>
        <taxon>Actinomycetota</taxon>
        <taxon>Actinomycetes</taxon>
        <taxon>Micromonosporales</taxon>
        <taxon>Micromonosporaceae</taxon>
        <taxon>Micromonospora</taxon>
    </lineage>
</organism>
<dbReference type="RefSeq" id="WP_089020370.1">
    <property type="nucleotide sequence ID" value="NZ_LT607412.1"/>
</dbReference>
<proteinExistence type="predicted"/>
<dbReference type="EMBL" id="LT607412">
    <property type="protein sequence ID" value="SCF06434.1"/>
    <property type="molecule type" value="Genomic_DNA"/>
</dbReference>
<dbReference type="Gene3D" id="1.10.260.40">
    <property type="entry name" value="lambda repressor-like DNA-binding domains"/>
    <property type="match status" value="1"/>
</dbReference>
<dbReference type="InterPro" id="IPR001387">
    <property type="entry name" value="Cro/C1-type_HTH"/>
</dbReference>
<dbReference type="OrthoDB" id="3458445at2"/>
<evidence type="ECO:0000313" key="2">
    <source>
        <dbReference type="EMBL" id="SCF06434.1"/>
    </source>
</evidence>
<gene>
    <name evidence="2" type="ORF">GA0070607_5089</name>
</gene>
<dbReference type="Proteomes" id="UP000198243">
    <property type="component" value="Chromosome I"/>
</dbReference>
<accession>A0A1C4XDQ2</accession>
<dbReference type="InterPro" id="IPR043917">
    <property type="entry name" value="DUF5753"/>
</dbReference>
<dbReference type="CDD" id="cd00093">
    <property type="entry name" value="HTH_XRE"/>
    <property type="match status" value="1"/>
</dbReference>